<dbReference type="InterPro" id="IPR000719">
    <property type="entry name" value="Prot_kinase_dom"/>
</dbReference>
<dbReference type="Gene3D" id="1.10.510.10">
    <property type="entry name" value="Transferase(Phosphotransferase) domain 1"/>
    <property type="match status" value="1"/>
</dbReference>
<dbReference type="SUPFAM" id="SSF56112">
    <property type="entry name" value="Protein kinase-like (PK-like)"/>
    <property type="match status" value="1"/>
</dbReference>
<dbReference type="GO" id="GO:0007165">
    <property type="term" value="P:signal transduction"/>
    <property type="evidence" value="ECO:0007669"/>
    <property type="project" value="TreeGrafter"/>
</dbReference>
<dbReference type="Proteomes" id="UP000239899">
    <property type="component" value="Unassembled WGS sequence"/>
</dbReference>
<sequence>MGLVALPPALMTEYCSRGSLYDCLGEARKQAATAAELTWHRRLGMAVDASTGLCYLHRRGIIHRDVKSPNLLVDKDWNVKVADFNLSKLLEGARPEGSRTSLAATNPIWLAPEVLEGEKATAASDVYSFGLVLFELLTWRLPWTLTNMTPFKLGATIRQGGRPEVLPRDQLPGPDTAGWAGLDAYVQLMRECWAQQPAGRPSFDEVVGRLRRLLAETPGG</sequence>
<dbReference type="EMBL" id="LHPG02000010">
    <property type="protein sequence ID" value="PRW50860.1"/>
    <property type="molecule type" value="Genomic_DNA"/>
</dbReference>
<dbReference type="PANTHER" id="PTHR23257">
    <property type="entry name" value="SERINE-THREONINE PROTEIN KINASE"/>
    <property type="match status" value="1"/>
</dbReference>
<dbReference type="GO" id="GO:0004672">
    <property type="term" value="F:protein kinase activity"/>
    <property type="evidence" value="ECO:0007669"/>
    <property type="project" value="InterPro"/>
</dbReference>
<evidence type="ECO:0000259" key="1">
    <source>
        <dbReference type="PROSITE" id="PS50011"/>
    </source>
</evidence>
<dbReference type="PRINTS" id="PR00109">
    <property type="entry name" value="TYRKINASE"/>
</dbReference>
<name>A0A2P6TNE8_CHLSO</name>
<feature type="domain" description="Protein kinase" evidence="1">
    <location>
        <begin position="1"/>
        <end position="214"/>
    </location>
</feature>
<dbReference type="InterPro" id="IPR011009">
    <property type="entry name" value="Kinase-like_dom_sf"/>
</dbReference>
<dbReference type="GO" id="GO:0005524">
    <property type="term" value="F:ATP binding"/>
    <property type="evidence" value="ECO:0007669"/>
    <property type="project" value="InterPro"/>
</dbReference>
<dbReference type="PIRSF" id="PIRSF000654">
    <property type="entry name" value="Integrin-linked_kinase"/>
    <property type="match status" value="1"/>
</dbReference>
<dbReference type="InterPro" id="IPR008271">
    <property type="entry name" value="Ser/Thr_kinase_AS"/>
</dbReference>
<dbReference type="PROSITE" id="PS00108">
    <property type="entry name" value="PROTEIN_KINASE_ST"/>
    <property type="match status" value="1"/>
</dbReference>
<dbReference type="InterPro" id="IPR001245">
    <property type="entry name" value="Ser-Thr/Tyr_kinase_cat_dom"/>
</dbReference>
<dbReference type="OrthoDB" id="339325at2759"/>
<comment type="caution">
    <text evidence="2">The sequence shown here is derived from an EMBL/GenBank/DDBJ whole genome shotgun (WGS) entry which is preliminary data.</text>
</comment>
<dbReference type="InterPro" id="IPR050167">
    <property type="entry name" value="Ser_Thr_protein_kinase"/>
</dbReference>
<dbReference type="AlphaFoldDB" id="A0A2P6TNE8"/>
<gene>
    <name evidence="2" type="ORF">C2E21_5627</name>
</gene>
<accession>A0A2P6TNE8</accession>
<proteinExistence type="predicted"/>
<evidence type="ECO:0000313" key="3">
    <source>
        <dbReference type="Proteomes" id="UP000239899"/>
    </source>
</evidence>
<organism evidence="2 3">
    <name type="scientific">Chlorella sorokiniana</name>
    <name type="common">Freshwater green alga</name>
    <dbReference type="NCBI Taxonomy" id="3076"/>
    <lineage>
        <taxon>Eukaryota</taxon>
        <taxon>Viridiplantae</taxon>
        <taxon>Chlorophyta</taxon>
        <taxon>core chlorophytes</taxon>
        <taxon>Trebouxiophyceae</taxon>
        <taxon>Chlorellales</taxon>
        <taxon>Chlorellaceae</taxon>
        <taxon>Chlorella clade</taxon>
        <taxon>Chlorella</taxon>
    </lineage>
</organism>
<dbReference type="Pfam" id="PF07714">
    <property type="entry name" value="PK_Tyr_Ser-Thr"/>
    <property type="match status" value="1"/>
</dbReference>
<dbReference type="STRING" id="3076.A0A2P6TNE8"/>
<reference evidence="2 3" key="1">
    <citation type="journal article" date="2018" name="Plant J.">
        <title>Genome sequences of Chlorella sorokiniana UTEX 1602 and Micractinium conductrix SAG 241.80: implications to maltose excretion by a green alga.</title>
        <authorList>
            <person name="Arriola M.B."/>
            <person name="Velmurugan N."/>
            <person name="Zhang Y."/>
            <person name="Plunkett M.H."/>
            <person name="Hondzo H."/>
            <person name="Barney B.M."/>
        </authorList>
    </citation>
    <scope>NUCLEOTIDE SEQUENCE [LARGE SCALE GENOMIC DNA]</scope>
    <source>
        <strain evidence="3">UTEX 1602</strain>
    </source>
</reference>
<dbReference type="PROSITE" id="PS50011">
    <property type="entry name" value="PROTEIN_KINASE_DOM"/>
    <property type="match status" value="1"/>
</dbReference>
<dbReference type="SMART" id="SM00220">
    <property type="entry name" value="S_TKc"/>
    <property type="match status" value="1"/>
</dbReference>
<keyword evidence="3" id="KW-1185">Reference proteome</keyword>
<evidence type="ECO:0000313" key="2">
    <source>
        <dbReference type="EMBL" id="PRW50860.1"/>
    </source>
</evidence>
<protein>
    <submittedName>
        <fullName evidence="2">Serine threonine-kinase CTR1</fullName>
    </submittedName>
</protein>
<dbReference type="GO" id="GO:0005737">
    <property type="term" value="C:cytoplasm"/>
    <property type="evidence" value="ECO:0007669"/>
    <property type="project" value="TreeGrafter"/>
</dbReference>